<organism evidence="2 3">
    <name type="scientific">Plasmodium ovale curtisi</name>
    <dbReference type="NCBI Taxonomy" id="864141"/>
    <lineage>
        <taxon>Eukaryota</taxon>
        <taxon>Sar</taxon>
        <taxon>Alveolata</taxon>
        <taxon>Apicomplexa</taxon>
        <taxon>Aconoidasida</taxon>
        <taxon>Haemosporida</taxon>
        <taxon>Plasmodiidae</taxon>
        <taxon>Plasmodium</taxon>
        <taxon>Plasmodium (Plasmodium)</taxon>
    </lineage>
</organism>
<sequence>MGGGEFHGETGVILGNSSLELHTQKFYEELNSESIDLSRYSLHCNNIYVNNNKEEVKKICEKFLRNLEKSLVWKVESPSYDYCILLNYWIYDKLTNIFGDKNASDNINIAFSNFQYIWKYTINDPKITSYYKNCEPKFDMVNNHDWKNRKKLLEYCVDYDILLGLAKNYDEKCDYYKKLEEKMSLYEHFEKECSDDKNNCPEFYNKCEGYNPENVLSTLNCHNPIKAQREDESGGHVHDTLQTERPGQEQGFRSPVHGPGVPELADISDTGLTSENSQIGKKIGHGVLGVAPVLLTASALYRYTPIGSWVRKLSGYSPNGISDMDRGDIDGFLSHTEESENMLFHDTSNYISYQPM</sequence>
<evidence type="ECO:0000313" key="2">
    <source>
        <dbReference type="EMBL" id="SBT01720.1"/>
    </source>
</evidence>
<dbReference type="InterPro" id="IPR008780">
    <property type="entry name" value="Plasmodium_Vir"/>
</dbReference>
<feature type="region of interest" description="Disordered" evidence="1">
    <location>
        <begin position="229"/>
        <end position="274"/>
    </location>
</feature>
<dbReference type="Proteomes" id="UP000078546">
    <property type="component" value="Unassembled WGS sequence"/>
</dbReference>
<evidence type="ECO:0000313" key="3">
    <source>
        <dbReference type="Proteomes" id="UP000078546"/>
    </source>
</evidence>
<dbReference type="Pfam" id="PF05795">
    <property type="entry name" value="Plasmodium_Vir"/>
    <property type="match status" value="1"/>
</dbReference>
<name>A0A1A8XCZ2_PLAOA</name>
<protein>
    <submittedName>
        <fullName evidence="2">PIR Superfamily Protein</fullName>
    </submittedName>
</protein>
<evidence type="ECO:0000256" key="1">
    <source>
        <dbReference type="SAM" id="MobiDB-lite"/>
    </source>
</evidence>
<dbReference type="AlphaFoldDB" id="A0A1A8XCZ2"/>
<feature type="compositionally biased region" description="Basic and acidic residues" evidence="1">
    <location>
        <begin position="229"/>
        <end position="242"/>
    </location>
</feature>
<proteinExistence type="predicted"/>
<dbReference type="EMBL" id="FLQV01002687">
    <property type="protein sequence ID" value="SBT01720.1"/>
    <property type="molecule type" value="Genomic_DNA"/>
</dbReference>
<gene>
    <name evidence="2" type="ORF">POVCU1_069070</name>
</gene>
<accession>A0A1A8XCZ2</accession>
<reference evidence="3" key="1">
    <citation type="submission" date="2016-05" db="EMBL/GenBank/DDBJ databases">
        <authorList>
            <person name="Naeem Raeece"/>
        </authorList>
    </citation>
    <scope>NUCLEOTIDE SEQUENCE [LARGE SCALE GENOMIC DNA]</scope>
</reference>